<name>L1MIY9_9CORY</name>
<dbReference type="EMBL" id="AMEM01000013">
    <property type="protein sequence ID" value="EKX91253.1"/>
    <property type="molecule type" value="Genomic_DNA"/>
</dbReference>
<evidence type="ECO:0000313" key="2">
    <source>
        <dbReference type="EMBL" id="EKX91253.1"/>
    </source>
</evidence>
<comment type="caution">
    <text evidence="2">The sequence shown here is derived from an EMBL/GenBank/DDBJ whole genome shotgun (WGS) entry which is preliminary data.</text>
</comment>
<feature type="region of interest" description="Disordered" evidence="1">
    <location>
        <begin position="68"/>
        <end position="90"/>
    </location>
</feature>
<organism evidence="2 3">
    <name type="scientific">Corynebacterium durum F0235</name>
    <dbReference type="NCBI Taxonomy" id="1035195"/>
    <lineage>
        <taxon>Bacteria</taxon>
        <taxon>Bacillati</taxon>
        <taxon>Actinomycetota</taxon>
        <taxon>Actinomycetes</taxon>
        <taxon>Mycobacteriales</taxon>
        <taxon>Corynebacteriaceae</taxon>
        <taxon>Corynebacterium</taxon>
    </lineage>
</organism>
<evidence type="ECO:0000313" key="3">
    <source>
        <dbReference type="Proteomes" id="UP000010445"/>
    </source>
</evidence>
<dbReference type="HOGENOM" id="CLU_2435822_0_0_11"/>
<feature type="compositionally biased region" description="Basic and acidic residues" evidence="1">
    <location>
        <begin position="18"/>
        <end position="27"/>
    </location>
</feature>
<feature type="region of interest" description="Disordered" evidence="1">
    <location>
        <begin position="1"/>
        <end position="40"/>
    </location>
</feature>
<keyword evidence="3" id="KW-1185">Reference proteome</keyword>
<feature type="compositionally biased region" description="Polar residues" evidence="1">
    <location>
        <begin position="68"/>
        <end position="81"/>
    </location>
</feature>
<sequence>MGVIQRLSRPQSGGQQEKLGDDRRPDPKPMPSMQSKPAKNKSIYAYNFLNNCTLRAGIQCRGVCKAQTQSTKGNPGSTITWSRGAGALGR</sequence>
<gene>
    <name evidence="2" type="ORF">HMPREF9997_00856</name>
</gene>
<protein>
    <submittedName>
        <fullName evidence="2">Uncharacterized protein</fullName>
    </submittedName>
</protein>
<dbReference type="Proteomes" id="UP000010445">
    <property type="component" value="Unassembled WGS sequence"/>
</dbReference>
<dbReference type="AlphaFoldDB" id="L1MIY9"/>
<proteinExistence type="predicted"/>
<accession>L1MIY9</accession>
<evidence type="ECO:0000256" key="1">
    <source>
        <dbReference type="SAM" id="MobiDB-lite"/>
    </source>
</evidence>
<reference evidence="2 3" key="1">
    <citation type="submission" date="2012-05" db="EMBL/GenBank/DDBJ databases">
        <authorList>
            <person name="Weinstock G."/>
            <person name="Sodergren E."/>
            <person name="Lobos E.A."/>
            <person name="Fulton L."/>
            <person name="Fulton R."/>
            <person name="Courtney L."/>
            <person name="Fronick C."/>
            <person name="O'Laughlin M."/>
            <person name="Godfrey J."/>
            <person name="Wilson R.M."/>
            <person name="Miner T."/>
            <person name="Farmer C."/>
            <person name="Delehaunty K."/>
            <person name="Cordes M."/>
            <person name="Minx P."/>
            <person name="Tomlinson C."/>
            <person name="Chen J."/>
            <person name="Wollam A."/>
            <person name="Pepin K.H."/>
            <person name="Bhonagiri V."/>
            <person name="Zhang X."/>
            <person name="Suruliraj S."/>
            <person name="Warren W."/>
            <person name="Mitreva M."/>
            <person name="Mardis E.R."/>
            <person name="Wilson R.K."/>
        </authorList>
    </citation>
    <scope>NUCLEOTIDE SEQUENCE [LARGE SCALE GENOMIC DNA]</scope>
    <source>
        <strain evidence="2 3">F0235</strain>
    </source>
</reference>